<dbReference type="Pfam" id="PF03358">
    <property type="entry name" value="FMN_red"/>
    <property type="match status" value="1"/>
</dbReference>
<dbReference type="InterPro" id="IPR005025">
    <property type="entry name" value="FMN_Rdtase-like_dom"/>
</dbReference>
<organism evidence="3 4">
    <name type="scientific">Lederbergia wuyishanensis</name>
    <dbReference type="NCBI Taxonomy" id="1347903"/>
    <lineage>
        <taxon>Bacteria</taxon>
        <taxon>Bacillati</taxon>
        <taxon>Bacillota</taxon>
        <taxon>Bacilli</taxon>
        <taxon>Bacillales</taxon>
        <taxon>Bacillaceae</taxon>
        <taxon>Lederbergia</taxon>
    </lineage>
</organism>
<reference evidence="3 4" key="1">
    <citation type="submission" date="2023-07" db="EMBL/GenBank/DDBJ databases">
        <title>Genomic Encyclopedia of Type Strains, Phase IV (KMG-IV): sequencing the most valuable type-strain genomes for metagenomic binning, comparative biology and taxonomic classification.</title>
        <authorList>
            <person name="Goeker M."/>
        </authorList>
    </citation>
    <scope>NUCLEOTIDE SEQUENCE [LARGE SCALE GENOMIC DNA]</scope>
    <source>
        <strain evidence="3 4">DSM 27848</strain>
    </source>
</reference>
<gene>
    <name evidence="3" type="ORF">J2S14_003704</name>
</gene>
<keyword evidence="4" id="KW-1185">Reference proteome</keyword>
<name>A0ABU0D935_9BACI</name>
<dbReference type="Proteomes" id="UP001232343">
    <property type="component" value="Unassembled WGS sequence"/>
</dbReference>
<evidence type="ECO:0000313" key="3">
    <source>
        <dbReference type="EMBL" id="MDQ0344860.1"/>
    </source>
</evidence>
<dbReference type="SUPFAM" id="SSF52218">
    <property type="entry name" value="Flavoproteins"/>
    <property type="match status" value="1"/>
</dbReference>
<sequence length="83" mass="9728">MNIFTIVGSIRKDSYNMQLAKTMQERYKDKFSIEIANIRELPYFDQDEEKNPPQVVKDFKQSIAKADGLLLLHLNTTGRFLVY</sequence>
<comment type="caution">
    <text evidence="3">The sequence shown here is derived from an EMBL/GenBank/DDBJ whole genome shotgun (WGS) entry which is preliminary data.</text>
</comment>
<evidence type="ECO:0000313" key="4">
    <source>
        <dbReference type="Proteomes" id="UP001232343"/>
    </source>
</evidence>
<proteinExistence type="inferred from homology"/>
<dbReference type="InterPro" id="IPR050712">
    <property type="entry name" value="NAD(P)H-dep_reductase"/>
</dbReference>
<dbReference type="Gene3D" id="3.40.50.360">
    <property type="match status" value="1"/>
</dbReference>
<feature type="domain" description="NADPH-dependent FMN reductase-like" evidence="2">
    <location>
        <begin position="1"/>
        <end position="71"/>
    </location>
</feature>
<accession>A0ABU0D935</accession>
<dbReference type="InterPro" id="IPR029039">
    <property type="entry name" value="Flavoprotein-like_sf"/>
</dbReference>
<evidence type="ECO:0000259" key="2">
    <source>
        <dbReference type="Pfam" id="PF03358"/>
    </source>
</evidence>
<protein>
    <submittedName>
        <fullName evidence="3">NAD(P)H-dependent FMN reductase</fullName>
    </submittedName>
</protein>
<evidence type="ECO:0000256" key="1">
    <source>
        <dbReference type="ARBA" id="ARBA00009428"/>
    </source>
</evidence>
<comment type="similarity">
    <text evidence="1">Belongs to the azoreductase type 2 family.</text>
</comment>
<dbReference type="PANTHER" id="PTHR30543:SF21">
    <property type="entry name" value="NAD(P)H-DEPENDENT FMN REDUCTASE LOT6"/>
    <property type="match status" value="1"/>
</dbReference>
<dbReference type="EMBL" id="JAUSUO010000011">
    <property type="protein sequence ID" value="MDQ0344860.1"/>
    <property type="molecule type" value="Genomic_DNA"/>
</dbReference>
<dbReference type="PANTHER" id="PTHR30543">
    <property type="entry name" value="CHROMATE REDUCTASE"/>
    <property type="match status" value="1"/>
</dbReference>